<reference evidence="1 2" key="1">
    <citation type="submission" date="2017-10" db="EMBL/GenBank/DDBJ databases">
        <title>Comparative genomics between pathogenic Norcardia.</title>
        <authorList>
            <person name="Zeng L."/>
        </authorList>
    </citation>
    <scope>NUCLEOTIDE SEQUENCE [LARGE SCALE GENOMIC DNA]</scope>
    <source>
        <strain evidence="1 2">NC_YFY_NT001</strain>
    </source>
</reference>
<gene>
    <name evidence="1" type="ORF">CRH09_30440</name>
</gene>
<organism evidence="1 2">
    <name type="scientific">Nocardia terpenica</name>
    <dbReference type="NCBI Taxonomy" id="455432"/>
    <lineage>
        <taxon>Bacteria</taxon>
        <taxon>Bacillati</taxon>
        <taxon>Actinomycetota</taxon>
        <taxon>Actinomycetes</taxon>
        <taxon>Mycobacteriales</taxon>
        <taxon>Nocardiaceae</taxon>
        <taxon>Nocardia</taxon>
    </lineage>
</organism>
<dbReference type="GeneID" id="88361604"/>
<sequence>MSRITIRHNRQLGTLVYGTYRGMSGVGKALTQWPCNFRGSENLPEDDELGDPFWYLPHSRRRRADTYKIDSAVARLRELGHDTDVEIDDTTPAVDFAGFMEEKYDRADDRAAYQQYMARREFWTSDTIRAANQRTYDMLNGQPILVGHHSEHRHRRLLDRLWQREGKAWALYDKAKHHIDRATAAANFRAYKENPGTTQRRILGIETDLRRIGKALEQHGDRWSDHALAITRAEIVEKLEELDYWWRVLDEAGVHVWGPDDFAVGDFVAWAHGSWHEVARINPKSVSVAGLYDTAGGRIQTVSALTRRNCRPQPLPYDKVISHLTAAQAREQYPELFANLDAAPVRPRPSKKRGSVKLDHHRAAEGERWEWRVGDVEYHAFWRHPQNWWRGEHEPVTEPGIIHVTAYRVGKTPTFVSRGEPVEVAVSDVAIEGDIAWVEEVHNQLRDHVQTHYADRAAA</sequence>
<dbReference type="AlphaFoldDB" id="A0A291RRH4"/>
<dbReference type="EMBL" id="CP023778">
    <property type="protein sequence ID" value="ATL69848.1"/>
    <property type="molecule type" value="Genomic_DNA"/>
</dbReference>
<evidence type="ECO:0000313" key="1">
    <source>
        <dbReference type="EMBL" id="ATL69848.1"/>
    </source>
</evidence>
<protein>
    <recommendedName>
        <fullName evidence="3">DUF3560 domain-containing protein</fullName>
    </recommendedName>
</protein>
<proteinExistence type="predicted"/>
<dbReference type="RefSeq" id="WP_098696853.1">
    <property type="nucleotide sequence ID" value="NZ_CP023778.1"/>
</dbReference>
<name>A0A291RRH4_9NOCA</name>
<evidence type="ECO:0008006" key="3">
    <source>
        <dbReference type="Google" id="ProtNLM"/>
    </source>
</evidence>
<dbReference type="Proteomes" id="UP000221961">
    <property type="component" value="Chromosome"/>
</dbReference>
<dbReference type="InterPro" id="IPR021944">
    <property type="entry name" value="DUF3560"/>
</dbReference>
<accession>A0A291RRH4</accession>
<evidence type="ECO:0000313" key="2">
    <source>
        <dbReference type="Proteomes" id="UP000221961"/>
    </source>
</evidence>
<dbReference type="Pfam" id="PF12083">
    <property type="entry name" value="DUF3560"/>
    <property type="match status" value="1"/>
</dbReference>
<dbReference type="KEGG" id="ntp:CRH09_30440"/>